<evidence type="ECO:0000256" key="12">
    <source>
        <dbReference type="SAM" id="Phobius"/>
    </source>
</evidence>
<dbReference type="InterPro" id="IPR009875">
    <property type="entry name" value="PilZ_domain"/>
</dbReference>
<evidence type="ECO:0000313" key="15">
    <source>
        <dbReference type="EMBL" id="HER44019.1"/>
    </source>
</evidence>
<feature type="domain" description="Glycosyltransferase 2-like" evidence="13">
    <location>
        <begin position="83"/>
        <end position="249"/>
    </location>
</feature>
<dbReference type="CDD" id="cd06421">
    <property type="entry name" value="CESA_CelA_like"/>
    <property type="match status" value="1"/>
</dbReference>
<dbReference type="InterPro" id="IPR003919">
    <property type="entry name" value="Cell_synth_A"/>
</dbReference>
<dbReference type="AlphaFoldDB" id="A0A7V2AVG5"/>
<dbReference type="GO" id="GO:0035438">
    <property type="term" value="F:cyclic-di-GMP binding"/>
    <property type="evidence" value="ECO:0007669"/>
    <property type="project" value="InterPro"/>
</dbReference>
<dbReference type="GO" id="GO:0016760">
    <property type="term" value="F:cellulose synthase (UDP-forming) activity"/>
    <property type="evidence" value="ECO:0007669"/>
    <property type="project" value="UniProtKB-EC"/>
</dbReference>
<sequence length="737" mass="84239">MSSTERKTETLRRILACIAIAVTIYYLFWRVTETFNPNALVFSWALWIAELFGFITTILFYFSVWRPKRRTPPPPLEGRTVDVLIPTYDEGVTVLRKTLLACNDLTYPHRTLVLDDGDRKEVKELCEELECVYIARPSHEDAKAGNINHGLQSSTAEFIAIFDADHAPLPHFIDRLIGYFEDDEVAFVQSPQAFYNIDSFMHRVDEEKRYVWGEQGLFYDLIQPGRDHWNAAYFVGSCALLRRKAIDDIEGFETGSITEDMMTSLRLQSEGWSSVYHNEQLAYGIAAETILPFHIQRRRWGLGGWQAFFKANPLFLRGLSVPQRLCYLASLIYPIEGFQKLVFYITPPIALFTGILPMRALDIHYLIHFVPYYTISLFAFNEMGRGYGGNLMLEQFSMGKFVTYIRSFFALLLPKRLRSFKVTPKGDGSQAPYTLLAPQLIVFIVSVAAIIFALVQLILQIRSDEFIIAVNSLWALYNSGLALAIFLYAKKKIVQRREYFRIPDSVPVLYSYRNHEGDIHRLSVAEDLTRKGLSLISIDQVAEGQELRMKIVLPDAEVPLRGRLVQGRSGAANGHTVTRAGFEFTEVPVESGDTLLRYLNESAVRKFLAEYATRYRTYIEKRLEKDRKHVKRADRFVSLLPAVVMNGDRRPSYGVIKNISTSGFLILTRHILEPGSEVKLQTVLGEDLVPMSGVVTRVRPYESKEFPEMLAGVRLTKADPDKVLHLMRIGKRIESML</sequence>
<dbReference type="Pfam" id="PF00535">
    <property type="entry name" value="Glycos_transf_2"/>
    <property type="match status" value="1"/>
</dbReference>
<evidence type="ECO:0000256" key="7">
    <source>
        <dbReference type="ARBA" id="ARBA00022692"/>
    </source>
</evidence>
<dbReference type="Proteomes" id="UP000886069">
    <property type="component" value="Unassembled WGS sequence"/>
</dbReference>
<comment type="subcellular location">
    <subcellularLocation>
        <location evidence="1">Cell inner membrane</location>
        <topology evidence="1">Multi-pass membrane protein</topology>
    </subcellularLocation>
</comment>
<dbReference type="Pfam" id="PF03552">
    <property type="entry name" value="Cellulose_synt"/>
    <property type="match status" value="1"/>
</dbReference>
<comment type="catalytic activity">
    <reaction evidence="11">
        <text>[(1-&gt;4)-beta-D-glucosyl](n) + UDP-alpha-D-glucose = [(1-&gt;4)-beta-D-glucosyl](n+1) + UDP + H(+)</text>
        <dbReference type="Rhea" id="RHEA:19929"/>
        <dbReference type="Rhea" id="RHEA-COMP:10033"/>
        <dbReference type="Rhea" id="RHEA-COMP:10034"/>
        <dbReference type="ChEBI" id="CHEBI:15378"/>
        <dbReference type="ChEBI" id="CHEBI:18246"/>
        <dbReference type="ChEBI" id="CHEBI:58223"/>
        <dbReference type="ChEBI" id="CHEBI:58885"/>
        <dbReference type="EC" id="2.4.1.12"/>
    </reaction>
</comment>
<evidence type="ECO:0000256" key="2">
    <source>
        <dbReference type="ARBA" id="ARBA00012539"/>
    </source>
</evidence>
<evidence type="ECO:0000256" key="3">
    <source>
        <dbReference type="ARBA" id="ARBA00022475"/>
    </source>
</evidence>
<dbReference type="PANTHER" id="PTHR43867">
    <property type="entry name" value="CELLULOSE SYNTHASE CATALYTIC SUBUNIT A [UDP-FORMING]"/>
    <property type="match status" value="1"/>
</dbReference>
<evidence type="ECO:0000256" key="10">
    <source>
        <dbReference type="ARBA" id="ARBA00023136"/>
    </source>
</evidence>
<dbReference type="Pfam" id="PF07238">
    <property type="entry name" value="PilZ"/>
    <property type="match status" value="2"/>
</dbReference>
<dbReference type="GO" id="GO:0005886">
    <property type="term" value="C:plasma membrane"/>
    <property type="evidence" value="ECO:0007669"/>
    <property type="project" value="UniProtKB-SubCell"/>
</dbReference>
<keyword evidence="6" id="KW-0808">Transferase</keyword>
<dbReference type="SUPFAM" id="SSF141371">
    <property type="entry name" value="PilZ domain-like"/>
    <property type="match status" value="1"/>
</dbReference>
<keyword evidence="5" id="KW-0328">Glycosyltransferase</keyword>
<evidence type="ECO:0000256" key="11">
    <source>
        <dbReference type="ARBA" id="ARBA00048682"/>
    </source>
</evidence>
<evidence type="ECO:0000256" key="8">
    <source>
        <dbReference type="ARBA" id="ARBA00022916"/>
    </source>
</evidence>
<comment type="caution">
    <text evidence="15">The sequence shown here is derived from an EMBL/GenBank/DDBJ whole genome shotgun (WGS) entry which is preliminary data.</text>
</comment>
<feature type="transmembrane region" description="Helical" evidence="12">
    <location>
        <begin position="435"/>
        <end position="460"/>
    </location>
</feature>
<evidence type="ECO:0000259" key="14">
    <source>
        <dbReference type="Pfam" id="PF07238"/>
    </source>
</evidence>
<proteinExistence type="predicted"/>
<keyword evidence="9 12" id="KW-1133">Transmembrane helix</keyword>
<organism evidence="15">
    <name type="scientific">Eiseniibacteriota bacterium</name>
    <dbReference type="NCBI Taxonomy" id="2212470"/>
    <lineage>
        <taxon>Bacteria</taxon>
        <taxon>Candidatus Eiseniibacteriota</taxon>
    </lineage>
</organism>
<dbReference type="Gene3D" id="3.90.550.10">
    <property type="entry name" value="Spore Coat Polysaccharide Biosynthesis Protein SpsA, Chain A"/>
    <property type="match status" value="1"/>
</dbReference>
<dbReference type="PRINTS" id="PR01439">
    <property type="entry name" value="CELLSNTHASEA"/>
</dbReference>
<dbReference type="GO" id="GO:0006011">
    <property type="term" value="P:UDP-alpha-D-glucose metabolic process"/>
    <property type="evidence" value="ECO:0007669"/>
    <property type="project" value="InterPro"/>
</dbReference>
<feature type="transmembrane region" description="Helical" evidence="12">
    <location>
        <begin position="341"/>
        <end position="358"/>
    </location>
</feature>
<accession>A0A7V2AVG5</accession>
<feature type="transmembrane region" description="Helical" evidence="12">
    <location>
        <begin position="12"/>
        <end position="29"/>
    </location>
</feature>
<dbReference type="InterPro" id="IPR050321">
    <property type="entry name" value="Glycosyltr_2/OpgH_subfam"/>
</dbReference>
<name>A0A7V2AVG5_UNCEI</name>
<evidence type="ECO:0000256" key="5">
    <source>
        <dbReference type="ARBA" id="ARBA00022676"/>
    </source>
</evidence>
<feature type="transmembrane region" description="Helical" evidence="12">
    <location>
        <begin position="41"/>
        <end position="62"/>
    </location>
</feature>
<keyword evidence="7 12" id="KW-0812">Transmembrane</keyword>
<evidence type="ECO:0000256" key="1">
    <source>
        <dbReference type="ARBA" id="ARBA00004429"/>
    </source>
</evidence>
<dbReference type="EMBL" id="DSEC01000431">
    <property type="protein sequence ID" value="HER44019.1"/>
    <property type="molecule type" value="Genomic_DNA"/>
</dbReference>
<evidence type="ECO:0000256" key="9">
    <source>
        <dbReference type="ARBA" id="ARBA00022989"/>
    </source>
</evidence>
<keyword evidence="3" id="KW-1003">Cell membrane</keyword>
<dbReference type="SUPFAM" id="SSF53448">
    <property type="entry name" value="Nucleotide-diphospho-sugar transferases"/>
    <property type="match status" value="1"/>
</dbReference>
<keyword evidence="8" id="KW-0135">Cellulose biosynthesis</keyword>
<keyword evidence="4" id="KW-0997">Cell inner membrane</keyword>
<keyword evidence="10 12" id="KW-0472">Membrane</keyword>
<gene>
    <name evidence="15" type="ORF">ENO08_06130</name>
</gene>
<reference evidence="15" key="1">
    <citation type="journal article" date="2020" name="mSystems">
        <title>Genome- and Community-Level Interaction Insights into Carbon Utilization and Element Cycling Functions of Hydrothermarchaeota in Hydrothermal Sediment.</title>
        <authorList>
            <person name="Zhou Z."/>
            <person name="Liu Y."/>
            <person name="Xu W."/>
            <person name="Pan J."/>
            <person name="Luo Z.H."/>
            <person name="Li M."/>
        </authorList>
    </citation>
    <scope>NUCLEOTIDE SEQUENCE [LARGE SCALE GENOMIC DNA]</scope>
    <source>
        <strain evidence="15">SpSt-1233</strain>
    </source>
</reference>
<protein>
    <recommendedName>
        <fullName evidence="2">cellulose synthase (UDP-forming)</fullName>
        <ecNumber evidence="2">2.4.1.12</ecNumber>
    </recommendedName>
</protein>
<feature type="transmembrane region" description="Helical" evidence="12">
    <location>
        <begin position="466"/>
        <end position="489"/>
    </location>
</feature>
<evidence type="ECO:0000256" key="4">
    <source>
        <dbReference type="ARBA" id="ARBA00022519"/>
    </source>
</evidence>
<feature type="domain" description="PilZ" evidence="14">
    <location>
        <begin position="495"/>
        <end position="600"/>
    </location>
</feature>
<feature type="domain" description="PilZ" evidence="14">
    <location>
        <begin position="632"/>
        <end position="725"/>
    </location>
</feature>
<dbReference type="EC" id="2.4.1.12" evidence="2"/>
<evidence type="ECO:0000259" key="13">
    <source>
        <dbReference type="Pfam" id="PF00535"/>
    </source>
</evidence>
<evidence type="ECO:0000256" key="6">
    <source>
        <dbReference type="ARBA" id="ARBA00022679"/>
    </source>
</evidence>
<dbReference type="PANTHER" id="PTHR43867:SF2">
    <property type="entry name" value="CELLULOSE SYNTHASE CATALYTIC SUBUNIT A [UDP-FORMING]"/>
    <property type="match status" value="1"/>
</dbReference>
<dbReference type="InterPro" id="IPR029044">
    <property type="entry name" value="Nucleotide-diphossugar_trans"/>
</dbReference>
<dbReference type="InterPro" id="IPR001173">
    <property type="entry name" value="Glyco_trans_2-like"/>
</dbReference>
<dbReference type="GO" id="GO:0030244">
    <property type="term" value="P:cellulose biosynthetic process"/>
    <property type="evidence" value="ECO:0007669"/>
    <property type="project" value="UniProtKB-KW"/>
</dbReference>
<dbReference type="InterPro" id="IPR005150">
    <property type="entry name" value="Cellulose_synth"/>
</dbReference>